<dbReference type="RefSeq" id="WP_252165439.1">
    <property type="nucleotide sequence ID" value="NZ_CP084930.1"/>
</dbReference>
<name>A0ABY4X445_9SPHN</name>
<reference evidence="1" key="1">
    <citation type="journal article" date="2022" name="Toxins">
        <title>Genomic Analysis of Sphingopyxis sp. USTB-05 for Biodegrading Cyanobacterial Hepatotoxins.</title>
        <authorList>
            <person name="Liu C."/>
            <person name="Xu Q."/>
            <person name="Zhao Z."/>
            <person name="Zhang H."/>
            <person name="Liu X."/>
            <person name="Yin C."/>
            <person name="Liu Y."/>
            <person name="Yan H."/>
        </authorList>
    </citation>
    <scope>NUCLEOTIDE SEQUENCE</scope>
    <source>
        <strain evidence="1">NBD5</strain>
    </source>
</reference>
<evidence type="ECO:0000313" key="1">
    <source>
        <dbReference type="EMBL" id="USI71626.1"/>
    </source>
</evidence>
<accession>A0ABY4X445</accession>
<proteinExistence type="predicted"/>
<protein>
    <submittedName>
        <fullName evidence="1">Uncharacterized protein</fullName>
    </submittedName>
</protein>
<dbReference type="EMBL" id="CP084930">
    <property type="protein sequence ID" value="USI71626.1"/>
    <property type="molecule type" value="Genomic_DNA"/>
</dbReference>
<dbReference type="Proteomes" id="UP001056937">
    <property type="component" value="Chromosome 1"/>
</dbReference>
<sequence length="71" mass="7828">MGQHRPRLSATQPVLPAGYDGSLRRVAAQLREGAADLRSGSLSRHPADHHHARIDAERLMLRLAERLEALA</sequence>
<organism evidence="1 2">
    <name type="scientific">Sphingomonas morindae</name>
    <dbReference type="NCBI Taxonomy" id="1541170"/>
    <lineage>
        <taxon>Bacteria</taxon>
        <taxon>Pseudomonadati</taxon>
        <taxon>Pseudomonadota</taxon>
        <taxon>Alphaproteobacteria</taxon>
        <taxon>Sphingomonadales</taxon>
        <taxon>Sphingomonadaceae</taxon>
        <taxon>Sphingomonas</taxon>
    </lineage>
</organism>
<evidence type="ECO:0000313" key="2">
    <source>
        <dbReference type="Proteomes" id="UP001056937"/>
    </source>
</evidence>
<gene>
    <name evidence="1" type="ORF">LHA26_09785</name>
</gene>
<keyword evidence="2" id="KW-1185">Reference proteome</keyword>